<organism evidence="2 3">
    <name type="scientific">Saprolegnia parasitica (strain CBS 223.65)</name>
    <dbReference type="NCBI Taxonomy" id="695850"/>
    <lineage>
        <taxon>Eukaryota</taxon>
        <taxon>Sar</taxon>
        <taxon>Stramenopiles</taxon>
        <taxon>Oomycota</taxon>
        <taxon>Saprolegniomycetes</taxon>
        <taxon>Saprolegniales</taxon>
        <taxon>Saprolegniaceae</taxon>
        <taxon>Saprolegnia</taxon>
    </lineage>
</organism>
<evidence type="ECO:0000313" key="3">
    <source>
        <dbReference type="Proteomes" id="UP000030745"/>
    </source>
</evidence>
<feature type="compositionally biased region" description="Low complexity" evidence="1">
    <location>
        <begin position="761"/>
        <end position="782"/>
    </location>
</feature>
<dbReference type="OrthoDB" id="1920326at2759"/>
<dbReference type="GeneID" id="24131678"/>
<dbReference type="EMBL" id="KK583237">
    <property type="protein sequence ID" value="KDO24876.1"/>
    <property type="molecule type" value="Genomic_DNA"/>
</dbReference>
<dbReference type="VEuPathDB" id="FungiDB:SPRG_09521"/>
<proteinExistence type="predicted"/>
<accession>A0A067CEA2</accession>
<dbReference type="RefSeq" id="XP_012204337.1">
    <property type="nucleotide sequence ID" value="XM_012348947.1"/>
</dbReference>
<dbReference type="AlphaFoldDB" id="A0A067CEA2"/>
<protein>
    <submittedName>
        <fullName evidence="2">Uncharacterized protein</fullName>
    </submittedName>
</protein>
<feature type="region of interest" description="Disordered" evidence="1">
    <location>
        <begin position="760"/>
        <end position="824"/>
    </location>
</feature>
<gene>
    <name evidence="2" type="ORF">SPRG_09521</name>
</gene>
<feature type="compositionally biased region" description="Basic and acidic residues" evidence="1">
    <location>
        <begin position="807"/>
        <end position="817"/>
    </location>
</feature>
<reference evidence="2 3" key="1">
    <citation type="journal article" date="2013" name="PLoS Genet.">
        <title>Distinctive expansion of potential virulence genes in the genome of the oomycete fish pathogen Saprolegnia parasitica.</title>
        <authorList>
            <person name="Jiang R.H."/>
            <person name="de Bruijn I."/>
            <person name="Haas B.J."/>
            <person name="Belmonte R."/>
            <person name="Lobach L."/>
            <person name="Christie J."/>
            <person name="van den Ackerveken G."/>
            <person name="Bottin A."/>
            <person name="Bulone V."/>
            <person name="Diaz-Moreno S.M."/>
            <person name="Dumas B."/>
            <person name="Fan L."/>
            <person name="Gaulin E."/>
            <person name="Govers F."/>
            <person name="Grenville-Briggs L.J."/>
            <person name="Horner N.R."/>
            <person name="Levin J.Z."/>
            <person name="Mammella M."/>
            <person name="Meijer H.J."/>
            <person name="Morris P."/>
            <person name="Nusbaum C."/>
            <person name="Oome S."/>
            <person name="Phillips A.J."/>
            <person name="van Rooyen D."/>
            <person name="Rzeszutek E."/>
            <person name="Saraiva M."/>
            <person name="Secombes C.J."/>
            <person name="Seidl M.F."/>
            <person name="Snel B."/>
            <person name="Stassen J.H."/>
            <person name="Sykes S."/>
            <person name="Tripathy S."/>
            <person name="van den Berg H."/>
            <person name="Vega-Arreguin J.C."/>
            <person name="Wawra S."/>
            <person name="Young S.K."/>
            <person name="Zeng Q."/>
            <person name="Dieguez-Uribeondo J."/>
            <person name="Russ C."/>
            <person name="Tyler B.M."/>
            <person name="van West P."/>
        </authorList>
    </citation>
    <scope>NUCLEOTIDE SEQUENCE [LARGE SCALE GENOMIC DNA]</scope>
    <source>
        <strain evidence="2 3">CBS 223.65</strain>
    </source>
</reference>
<dbReference type="OMA" id="HINIGTE"/>
<dbReference type="KEGG" id="spar:SPRG_09521"/>
<sequence>MTRVRPNPAHRSDTGHCIDCGSRTRHHDHCKLHPKLRGSSAADQGQQLMLPHLPRLEPAVAAADAGPGPDDYNCDAVHEGDDELDEPVGFNRSDLKAHLDEHWRRVSATLPRMYSTRVAQSATLDKTKWSNDSFMLPNALLKAGDATMLDFLFSNMQVFVLCPFLFYGDAMREFELTCVACGEQGCHLNGWNISWQVVVGLESIALGKVRSFKHDNCPVARAANKRASVFSALHPKFLESLPPLIRSFYPYAKLKRWVVKTTMATWIRELKMNGLSFAAFEKVHKAAMTRMYLEAQQRYLHHRVSMKCGIQQHFTPVVAPVEFVDFGDWPCRGISEKSARHQFDTTMKCLEPLIMGHISSLTGEFFRMDHTFRVAKFGKNANGEPLYSCMATTMNEHQEYEIQKMRHRIESNDKKCRVIWVDNPGSDTAFLRQAFGNDVVVLRDIFHVLQDYFEACYDKPTRQQFMADLSSAFFVLNKTDIDRLKATDPEKYGDKEDAFFRHNPRVRTHVEDRKAIKKALKEIYSRYMTTTGMYKKSMAAVHESVLKQLKNGWLTDPEGVNMHINIGTEDDPVYATIRSTSQLESFHHYLQKGLHGFMSSPELLHFVLLDTVLRWNLTKAALIKGDKLLATYDIDMLNNTVALYSQLGMLPDFPKQSKKRRRSGSVVATVKNVDFSSMAEIWNTVIGMALTTDSAVVQYKTFTWPVDKFTYKDAENLKAYGTKAVPKAIEAAQSKGDTHEKRQDFNQQSKNLYINHNIRASSTSTNSSSTNSTNSSSTNSTSAGSLHGLPNLERLRHRRRAQSNDAFSRRAGREKMIRLAPSVG</sequence>
<evidence type="ECO:0000313" key="2">
    <source>
        <dbReference type="EMBL" id="KDO24876.1"/>
    </source>
</evidence>
<evidence type="ECO:0000256" key="1">
    <source>
        <dbReference type="SAM" id="MobiDB-lite"/>
    </source>
</evidence>
<keyword evidence="3" id="KW-1185">Reference proteome</keyword>
<name>A0A067CEA2_SAPPC</name>
<dbReference type="Proteomes" id="UP000030745">
    <property type="component" value="Unassembled WGS sequence"/>
</dbReference>